<evidence type="ECO:0000313" key="6">
    <source>
        <dbReference type="RefSeq" id="XP_013383093.1"/>
    </source>
</evidence>
<sequence length="137" mass="14230">MASTFAVGLAVGGAVAVVAIIVTVIIVLLCRRFCLREKSNSTAYEAIGDFKPTSQALVTPSPSQESMGLPHQRNVQPRAKSTFGTGPSMSREALLSVSDSGSIKSVQSGRSESSVTSGDISSTSVDAGLGMIFYLEN</sequence>
<organism evidence="3 4">
    <name type="scientific">Lingula anatina</name>
    <name type="common">Brachiopod</name>
    <name type="synonym">Lingula unguis</name>
    <dbReference type="NCBI Taxonomy" id="7574"/>
    <lineage>
        <taxon>Eukaryota</taxon>
        <taxon>Metazoa</taxon>
        <taxon>Spiralia</taxon>
        <taxon>Lophotrochozoa</taxon>
        <taxon>Brachiopoda</taxon>
        <taxon>Linguliformea</taxon>
        <taxon>Lingulata</taxon>
        <taxon>Lingulida</taxon>
        <taxon>Linguloidea</taxon>
        <taxon>Lingulidae</taxon>
        <taxon>Lingula</taxon>
    </lineage>
</organism>
<evidence type="ECO:0000256" key="2">
    <source>
        <dbReference type="SAM" id="Phobius"/>
    </source>
</evidence>
<feature type="compositionally biased region" description="Polar residues" evidence="1">
    <location>
        <begin position="97"/>
        <end position="110"/>
    </location>
</feature>
<keyword evidence="2" id="KW-0472">Membrane</keyword>
<feature type="region of interest" description="Disordered" evidence="1">
    <location>
        <begin position="56"/>
        <end position="120"/>
    </location>
</feature>
<dbReference type="RefSeq" id="XP_013383091.1">
    <property type="nucleotide sequence ID" value="XM_013527637.1"/>
</dbReference>
<feature type="compositionally biased region" description="Polar residues" evidence="1">
    <location>
        <begin position="56"/>
        <end position="66"/>
    </location>
</feature>
<proteinExistence type="predicted"/>
<protein>
    <submittedName>
        <fullName evidence="4 5">Uncharacterized protein LOC106153637</fullName>
    </submittedName>
</protein>
<feature type="transmembrane region" description="Helical" evidence="2">
    <location>
        <begin position="6"/>
        <end position="30"/>
    </location>
</feature>
<keyword evidence="2" id="KW-0812">Transmembrane</keyword>
<feature type="compositionally biased region" description="Low complexity" evidence="1">
    <location>
        <begin position="111"/>
        <end position="120"/>
    </location>
</feature>
<dbReference type="KEGG" id="lak:106153637"/>
<gene>
    <name evidence="4 5 6" type="primary">LOC106153637</name>
</gene>
<keyword evidence="2" id="KW-1133">Transmembrane helix</keyword>
<accession>A0A1S3HC51</accession>
<keyword evidence="3" id="KW-1185">Reference proteome</keyword>
<dbReference type="AlphaFoldDB" id="A0A1S3HC51"/>
<evidence type="ECO:0000313" key="4">
    <source>
        <dbReference type="RefSeq" id="XP_013383091.1"/>
    </source>
</evidence>
<dbReference type="Proteomes" id="UP000085678">
    <property type="component" value="Unplaced"/>
</dbReference>
<evidence type="ECO:0000313" key="5">
    <source>
        <dbReference type="RefSeq" id="XP_013383092.1"/>
    </source>
</evidence>
<evidence type="ECO:0000256" key="1">
    <source>
        <dbReference type="SAM" id="MobiDB-lite"/>
    </source>
</evidence>
<name>A0A1S3HC51_LINAN</name>
<dbReference type="GeneID" id="106153637"/>
<dbReference type="RefSeq" id="XP_013383093.1">
    <property type="nucleotide sequence ID" value="XM_013527639.1"/>
</dbReference>
<reference evidence="4 5" key="1">
    <citation type="submission" date="2025-04" db="UniProtKB">
        <authorList>
            <consortium name="RefSeq"/>
        </authorList>
    </citation>
    <scope>IDENTIFICATION</scope>
    <source>
        <tissue evidence="4 5">Gonads</tissue>
    </source>
</reference>
<evidence type="ECO:0000313" key="3">
    <source>
        <dbReference type="Proteomes" id="UP000085678"/>
    </source>
</evidence>
<dbReference type="RefSeq" id="XP_013383092.1">
    <property type="nucleotide sequence ID" value="XM_013527638.1"/>
</dbReference>